<evidence type="ECO:0000313" key="13">
    <source>
        <dbReference type="EMBL" id="ERL92774.1"/>
    </source>
</evidence>
<dbReference type="PROSITE" id="PS00107">
    <property type="entry name" value="PROTEIN_KINASE_ATP"/>
    <property type="match status" value="1"/>
</dbReference>
<dbReference type="Proteomes" id="UP000030742">
    <property type="component" value="Unassembled WGS sequence"/>
</dbReference>
<dbReference type="GO" id="GO:0005886">
    <property type="term" value="C:plasma membrane"/>
    <property type="evidence" value="ECO:0007669"/>
    <property type="project" value="TreeGrafter"/>
</dbReference>
<dbReference type="PROSITE" id="PS00108">
    <property type="entry name" value="PROTEIN_KINASE_ST"/>
    <property type="match status" value="1"/>
</dbReference>
<evidence type="ECO:0000256" key="9">
    <source>
        <dbReference type="ARBA" id="ARBA00048679"/>
    </source>
</evidence>
<dbReference type="InterPro" id="IPR011029">
    <property type="entry name" value="DEATH-like_dom_sf"/>
</dbReference>
<keyword evidence="3" id="KW-0723">Serine/threonine-protein kinase</keyword>
<feature type="domain" description="Protein kinase" evidence="12">
    <location>
        <begin position="601"/>
        <end position="894"/>
    </location>
</feature>
<comment type="catalytic activity">
    <reaction evidence="8">
        <text>L-threonyl-[protein] + ATP = O-phospho-L-threonyl-[protein] + ADP + H(+)</text>
        <dbReference type="Rhea" id="RHEA:46608"/>
        <dbReference type="Rhea" id="RHEA-COMP:11060"/>
        <dbReference type="Rhea" id="RHEA-COMP:11605"/>
        <dbReference type="ChEBI" id="CHEBI:15378"/>
        <dbReference type="ChEBI" id="CHEBI:30013"/>
        <dbReference type="ChEBI" id="CHEBI:30616"/>
        <dbReference type="ChEBI" id="CHEBI:61977"/>
        <dbReference type="ChEBI" id="CHEBI:456216"/>
        <dbReference type="EC" id="2.7.11.1"/>
    </reaction>
</comment>
<evidence type="ECO:0000256" key="3">
    <source>
        <dbReference type="ARBA" id="ARBA00022527"/>
    </source>
</evidence>
<dbReference type="CDD" id="cd08308">
    <property type="entry name" value="Death_Tube"/>
    <property type="match status" value="1"/>
</dbReference>
<keyword evidence="4" id="KW-0808">Transferase</keyword>
<comment type="catalytic activity">
    <reaction evidence="9">
        <text>L-seryl-[protein] + ATP = O-phospho-L-seryl-[protein] + ADP + H(+)</text>
        <dbReference type="Rhea" id="RHEA:17989"/>
        <dbReference type="Rhea" id="RHEA-COMP:9863"/>
        <dbReference type="Rhea" id="RHEA-COMP:11604"/>
        <dbReference type="ChEBI" id="CHEBI:15378"/>
        <dbReference type="ChEBI" id="CHEBI:29999"/>
        <dbReference type="ChEBI" id="CHEBI:30616"/>
        <dbReference type="ChEBI" id="CHEBI:83421"/>
        <dbReference type="ChEBI" id="CHEBI:456216"/>
        <dbReference type="EC" id="2.7.11.1"/>
    </reaction>
</comment>
<evidence type="ECO:0000256" key="5">
    <source>
        <dbReference type="ARBA" id="ARBA00022741"/>
    </source>
</evidence>
<dbReference type="Gene3D" id="1.10.510.10">
    <property type="entry name" value="Transferase(Phosphotransferase) domain 1"/>
    <property type="match status" value="1"/>
</dbReference>
<keyword evidence="6" id="KW-0418">Kinase</keyword>
<dbReference type="InterPro" id="IPR029397">
    <property type="entry name" value="Tube_Death"/>
</dbReference>
<protein>
    <recommendedName>
        <fullName evidence="2">non-specific serine/threonine protein kinase</fullName>
        <ecNumber evidence="2">2.7.11.1</ecNumber>
    </recommendedName>
</protein>
<dbReference type="Pfam" id="PF00069">
    <property type="entry name" value="Pkinase"/>
    <property type="match status" value="1"/>
</dbReference>
<proteinExistence type="inferred from homology"/>
<dbReference type="Gene3D" id="1.10.533.10">
    <property type="entry name" value="Death Domain, Fas"/>
    <property type="match status" value="1"/>
</dbReference>
<feature type="region of interest" description="Disordered" evidence="11">
    <location>
        <begin position="20"/>
        <end position="60"/>
    </location>
</feature>
<reference evidence="13 14" key="1">
    <citation type="journal article" date="2013" name="Genome Biol.">
        <title>Draft genome of the mountain pine beetle, Dendroctonus ponderosae Hopkins, a major forest pest.</title>
        <authorList>
            <person name="Keeling C.I."/>
            <person name="Yuen M.M."/>
            <person name="Liao N.Y."/>
            <person name="Docking T.R."/>
            <person name="Chan S.K."/>
            <person name="Taylor G.A."/>
            <person name="Palmquist D.L."/>
            <person name="Jackman S.D."/>
            <person name="Nguyen A."/>
            <person name="Li M."/>
            <person name="Henderson H."/>
            <person name="Janes J.K."/>
            <person name="Zhao Y."/>
            <person name="Pandoh P."/>
            <person name="Moore R."/>
            <person name="Sperling F.A."/>
            <person name="Huber D.P."/>
            <person name="Birol I."/>
            <person name="Jones S.J."/>
            <person name="Bohlmann J."/>
        </authorList>
    </citation>
    <scope>NUCLEOTIDE SEQUENCE</scope>
</reference>
<name>U4UFL4_DENPD</name>
<evidence type="ECO:0000256" key="11">
    <source>
        <dbReference type="SAM" id="MobiDB-lite"/>
    </source>
</evidence>
<dbReference type="PANTHER" id="PTHR27001">
    <property type="entry name" value="OS01G0253100 PROTEIN"/>
    <property type="match status" value="1"/>
</dbReference>
<dbReference type="FunFam" id="1.10.510.10:FF:000754">
    <property type="entry name" value="Interleukin-1 receptor-associated kinase"/>
    <property type="match status" value="1"/>
</dbReference>
<dbReference type="InterPro" id="IPR008271">
    <property type="entry name" value="Ser/Thr_kinase_AS"/>
</dbReference>
<dbReference type="STRING" id="77166.U4UFL4"/>
<evidence type="ECO:0000256" key="8">
    <source>
        <dbReference type="ARBA" id="ARBA00047899"/>
    </source>
</evidence>
<dbReference type="SUPFAM" id="SSF47986">
    <property type="entry name" value="DEATH domain"/>
    <property type="match status" value="1"/>
</dbReference>
<dbReference type="EMBL" id="KB632334">
    <property type="protein sequence ID" value="ERL92774.1"/>
    <property type="molecule type" value="Genomic_DNA"/>
</dbReference>
<dbReference type="PANTHER" id="PTHR27001:SF931">
    <property type="entry name" value="OS11G0664100 PROTEIN"/>
    <property type="match status" value="1"/>
</dbReference>
<accession>U4UFL4</accession>
<evidence type="ECO:0000256" key="1">
    <source>
        <dbReference type="ARBA" id="ARBA00008718"/>
    </source>
</evidence>
<evidence type="ECO:0000256" key="6">
    <source>
        <dbReference type="ARBA" id="ARBA00022777"/>
    </source>
</evidence>
<evidence type="ECO:0000256" key="2">
    <source>
        <dbReference type="ARBA" id="ARBA00012513"/>
    </source>
</evidence>
<keyword evidence="5 10" id="KW-0547">Nucleotide-binding</keyword>
<dbReference type="GO" id="GO:0005524">
    <property type="term" value="F:ATP binding"/>
    <property type="evidence" value="ECO:0007669"/>
    <property type="project" value="UniProtKB-UniRule"/>
</dbReference>
<dbReference type="GO" id="GO:0004674">
    <property type="term" value="F:protein serine/threonine kinase activity"/>
    <property type="evidence" value="ECO:0007669"/>
    <property type="project" value="UniProtKB-KW"/>
</dbReference>
<keyword evidence="7 10" id="KW-0067">ATP-binding</keyword>
<dbReference type="Gene3D" id="3.30.200.20">
    <property type="entry name" value="Phosphorylase Kinase, domain 1"/>
    <property type="match status" value="1"/>
</dbReference>
<evidence type="ECO:0000256" key="7">
    <source>
        <dbReference type="ARBA" id="ARBA00022840"/>
    </source>
</evidence>
<dbReference type="SMART" id="SM00220">
    <property type="entry name" value="S_TKc"/>
    <property type="match status" value="1"/>
</dbReference>
<dbReference type="PROSITE" id="PS50011">
    <property type="entry name" value="PROTEIN_KINASE_DOM"/>
    <property type="match status" value="1"/>
</dbReference>
<dbReference type="OrthoDB" id="8196513at2759"/>
<dbReference type="EC" id="2.7.11.1" evidence="2"/>
<dbReference type="InterPro" id="IPR000719">
    <property type="entry name" value="Prot_kinase_dom"/>
</dbReference>
<feature type="binding site" evidence="10">
    <location>
        <position position="630"/>
    </location>
    <ligand>
        <name>ATP</name>
        <dbReference type="ChEBI" id="CHEBI:30616"/>
    </ligand>
</feature>
<evidence type="ECO:0000256" key="4">
    <source>
        <dbReference type="ARBA" id="ARBA00022679"/>
    </source>
</evidence>
<evidence type="ECO:0000256" key="10">
    <source>
        <dbReference type="PROSITE-ProRule" id="PRU10141"/>
    </source>
</evidence>
<dbReference type="SUPFAM" id="SSF56112">
    <property type="entry name" value="Protein kinase-like (PK-like)"/>
    <property type="match status" value="1"/>
</dbReference>
<sequence length="899" mass="99596">MSASNLLAARDSLDLLLEKRQKSTSAANFQEKPQPKPARMQDKPHSPLSLTPKPPSGKNLAVTTKDSIIMRLPEIAKMQSSSNFEASPRDSLEIARHALEDRPYEVNPTPSKLVTARNSVEILKESLQKLKIPSLICQRKEVKKSDKLPTSTGFFGTCCTRCKRMEGMLEISENEPTRTRRSSKVDSLHDDERSVKISRIQIINLDDHAPTPSTVSFNNEPMFFKERFSGDRIKTVDAKSTMTPLSQRSRNYADSWKRLMAIIPKKLSSNGYKSDISPTNLPKYNSEHFKIIELGGIQYKRSCSEILFDEWGTSGRPRASLGHLKYLLAKAQLFRAADYLAKLLGEDPPVRPANGPAAVIPTSLSEIQPHLDTSTAEVEKQLDELNYPQIAIQKIRKKSIEVKHLVPVIPEIVVSEVKSKPDPLEPPLVVPRAKPQFPPAPEVSDMIKFSLDSVSDDSSELSAVVPDLSALLSHDQSEAPAAETENGNSEFIPVFSKLLLDPDKTQSSATEDDLNTSDEPYETDLIPALSILNKSSVKEDSELIPDFNMLMSSNESSKSSSSNPSSAKCSSPLPNLSLNTLLPHFTYAQLEVATENFSSAKESGRFLGAGAFGSVFLATGLLDKPVAVKKIFLENVEMVSEGDQVTKQFKNEVEVLYKYKHDNLVSLLGYSCDGCTYCLIYEYVPGGSLFDALQKHPGTLLWKQRVKIALGTARAVAYLHTAFSTPLIHRDIKSANILLDGDNNAKLCDFGIVKLLPGQLTAVETSPCGTSAYMSPEYHRGDISIKLDTFSFGVVLLELLTSLAPLDYNRQGADLVISRRARLLDLQVFSAQQVTYVEDQCEQSIAPILDKSIGTWEENEINFAEELYLVTLRCLEDKKKRPVMADVVTTLETIQEKLI</sequence>
<dbReference type="AlphaFoldDB" id="U4UFL4"/>
<organism evidence="13 14">
    <name type="scientific">Dendroctonus ponderosae</name>
    <name type="common">Mountain pine beetle</name>
    <dbReference type="NCBI Taxonomy" id="77166"/>
    <lineage>
        <taxon>Eukaryota</taxon>
        <taxon>Metazoa</taxon>
        <taxon>Ecdysozoa</taxon>
        <taxon>Arthropoda</taxon>
        <taxon>Hexapoda</taxon>
        <taxon>Insecta</taxon>
        <taxon>Pterygota</taxon>
        <taxon>Neoptera</taxon>
        <taxon>Endopterygota</taxon>
        <taxon>Coleoptera</taxon>
        <taxon>Polyphaga</taxon>
        <taxon>Cucujiformia</taxon>
        <taxon>Curculionidae</taxon>
        <taxon>Scolytinae</taxon>
        <taxon>Dendroctonus</taxon>
    </lineage>
</organism>
<dbReference type="Pfam" id="PF14786">
    <property type="entry name" value="Death_2"/>
    <property type="match status" value="1"/>
</dbReference>
<comment type="similarity">
    <text evidence="1">Belongs to the protein kinase superfamily. TKL Ser/Thr protein kinase family. Pelle subfamily.</text>
</comment>
<evidence type="ECO:0000313" key="14">
    <source>
        <dbReference type="Proteomes" id="UP000030742"/>
    </source>
</evidence>
<evidence type="ECO:0000259" key="12">
    <source>
        <dbReference type="PROSITE" id="PS50011"/>
    </source>
</evidence>
<dbReference type="InterPro" id="IPR011009">
    <property type="entry name" value="Kinase-like_dom_sf"/>
</dbReference>
<gene>
    <name evidence="13" type="ORF">D910_10082</name>
</gene>
<dbReference type="InterPro" id="IPR017441">
    <property type="entry name" value="Protein_kinase_ATP_BS"/>
</dbReference>